<organism evidence="2">
    <name type="scientific">Albugo laibachii Nc14</name>
    <dbReference type="NCBI Taxonomy" id="890382"/>
    <lineage>
        <taxon>Eukaryota</taxon>
        <taxon>Sar</taxon>
        <taxon>Stramenopiles</taxon>
        <taxon>Oomycota</taxon>
        <taxon>Peronosporomycetes</taxon>
        <taxon>Albuginales</taxon>
        <taxon>Albuginaceae</taxon>
        <taxon>Albugo</taxon>
    </lineage>
</organism>
<name>F0WMG5_9STRA</name>
<dbReference type="AlphaFoldDB" id="F0WMG5"/>
<reference evidence="2" key="2">
    <citation type="submission" date="2011-02" db="EMBL/GenBank/DDBJ databases">
        <authorList>
            <person name="MacLean D."/>
        </authorList>
    </citation>
    <scope>NUCLEOTIDE SEQUENCE</scope>
</reference>
<accession>F0WMG5</accession>
<reference evidence="2" key="1">
    <citation type="journal article" date="2011" name="PLoS Biol.">
        <title>Gene gain and loss during evolution of obligate parasitism in the white rust pathogen of Arabidopsis thaliana.</title>
        <authorList>
            <person name="Kemen E."/>
            <person name="Gardiner A."/>
            <person name="Schultz-Larsen T."/>
            <person name="Kemen A.C."/>
            <person name="Balmuth A.L."/>
            <person name="Robert-Seilaniantz A."/>
            <person name="Bailey K."/>
            <person name="Holub E."/>
            <person name="Studholme D.J."/>
            <person name="Maclean D."/>
            <person name="Jones J.D."/>
        </authorList>
    </citation>
    <scope>NUCLEOTIDE SEQUENCE</scope>
</reference>
<gene>
    <name evidence="2" type="primary">AlNc14C156G7655</name>
    <name evidence="2" type="ORF">ALNC14_086400</name>
</gene>
<dbReference type="HOGENOM" id="CLU_2781167_0_0_1"/>
<evidence type="ECO:0000313" key="2">
    <source>
        <dbReference type="EMBL" id="CCA22497.1"/>
    </source>
</evidence>
<sequence length="69" mass="7683">MRLTLWFSILALVGSSDTTMNDSLTLEGHCAGRLMERVCNASEKCRWNGTCSDKSGREERTTLLTNRTG</sequence>
<feature type="chain" id="PRO_5003259824" evidence="1">
    <location>
        <begin position="19"/>
        <end position="69"/>
    </location>
</feature>
<protein>
    <submittedName>
        <fullName evidence="2">AlNc14C156G7655 protein</fullName>
    </submittedName>
</protein>
<dbReference type="EMBL" id="FR824201">
    <property type="protein sequence ID" value="CCA22497.1"/>
    <property type="molecule type" value="Genomic_DNA"/>
</dbReference>
<proteinExistence type="predicted"/>
<keyword evidence="1" id="KW-0732">Signal</keyword>
<feature type="signal peptide" evidence="1">
    <location>
        <begin position="1"/>
        <end position="18"/>
    </location>
</feature>
<evidence type="ECO:0000256" key="1">
    <source>
        <dbReference type="SAM" id="SignalP"/>
    </source>
</evidence>